<reference evidence="2" key="1">
    <citation type="journal article" date="2021" name="Nat. Commun.">
        <title>Genetic determinants of endophytism in the Arabidopsis root mycobiome.</title>
        <authorList>
            <person name="Mesny F."/>
            <person name="Miyauchi S."/>
            <person name="Thiergart T."/>
            <person name="Pickel B."/>
            <person name="Atanasova L."/>
            <person name="Karlsson M."/>
            <person name="Huettel B."/>
            <person name="Barry K.W."/>
            <person name="Haridas S."/>
            <person name="Chen C."/>
            <person name="Bauer D."/>
            <person name="Andreopoulos W."/>
            <person name="Pangilinan J."/>
            <person name="LaButti K."/>
            <person name="Riley R."/>
            <person name="Lipzen A."/>
            <person name="Clum A."/>
            <person name="Drula E."/>
            <person name="Henrissat B."/>
            <person name="Kohler A."/>
            <person name="Grigoriev I.V."/>
            <person name="Martin F.M."/>
            <person name="Hacquard S."/>
        </authorList>
    </citation>
    <scope>NUCLEOTIDE SEQUENCE</scope>
    <source>
        <strain evidence="2">MPI-CAGE-AT-0016</strain>
    </source>
</reference>
<dbReference type="AlphaFoldDB" id="A0A8K0T8A2"/>
<organism evidence="2 3">
    <name type="scientific">Plectosphaerella cucumerina</name>
    <dbReference type="NCBI Taxonomy" id="40658"/>
    <lineage>
        <taxon>Eukaryota</taxon>
        <taxon>Fungi</taxon>
        <taxon>Dikarya</taxon>
        <taxon>Ascomycota</taxon>
        <taxon>Pezizomycotina</taxon>
        <taxon>Sordariomycetes</taxon>
        <taxon>Hypocreomycetidae</taxon>
        <taxon>Glomerellales</taxon>
        <taxon>Plectosphaerellaceae</taxon>
        <taxon>Plectosphaerella</taxon>
    </lineage>
</organism>
<keyword evidence="1" id="KW-0732">Signal</keyword>
<comment type="caution">
    <text evidence="2">The sequence shown here is derived from an EMBL/GenBank/DDBJ whole genome shotgun (WGS) entry which is preliminary data.</text>
</comment>
<feature type="signal peptide" evidence="1">
    <location>
        <begin position="1"/>
        <end position="31"/>
    </location>
</feature>
<gene>
    <name evidence="2" type="ORF">B0T11DRAFT_100155</name>
</gene>
<name>A0A8K0T8A2_9PEZI</name>
<evidence type="ECO:0000313" key="3">
    <source>
        <dbReference type="Proteomes" id="UP000813385"/>
    </source>
</evidence>
<sequence length="122" mass="13856">MTRARPIAGIMFPSVVLPWLVLVATFQQGWQSCFPWPCLPRPRLNRYDTQMHAWARFVDVDRSAGIVDYLPRPWNPAVVDRELSGASAEKMWLKVHPCPREEQVGRVVRRTLVGDGGCPDDG</sequence>
<evidence type="ECO:0000256" key="1">
    <source>
        <dbReference type="SAM" id="SignalP"/>
    </source>
</evidence>
<protein>
    <submittedName>
        <fullName evidence="2">Uncharacterized protein</fullName>
    </submittedName>
</protein>
<proteinExistence type="predicted"/>
<feature type="chain" id="PRO_5035431014" evidence="1">
    <location>
        <begin position="32"/>
        <end position="122"/>
    </location>
</feature>
<accession>A0A8K0T8A2</accession>
<dbReference type="PROSITE" id="PS51257">
    <property type="entry name" value="PROKAR_LIPOPROTEIN"/>
    <property type="match status" value="1"/>
</dbReference>
<dbReference type="Proteomes" id="UP000813385">
    <property type="component" value="Unassembled WGS sequence"/>
</dbReference>
<keyword evidence="3" id="KW-1185">Reference proteome</keyword>
<dbReference type="EMBL" id="JAGPXD010000004">
    <property type="protein sequence ID" value="KAH7358136.1"/>
    <property type="molecule type" value="Genomic_DNA"/>
</dbReference>
<evidence type="ECO:0000313" key="2">
    <source>
        <dbReference type="EMBL" id="KAH7358136.1"/>
    </source>
</evidence>